<comment type="caution">
    <text evidence="1">The sequence shown here is derived from an EMBL/GenBank/DDBJ whole genome shotgun (WGS) entry which is preliminary data.</text>
</comment>
<evidence type="ECO:0000313" key="2">
    <source>
        <dbReference type="Proteomes" id="UP000269974"/>
    </source>
</evidence>
<gene>
    <name evidence="1" type="ORF">NCTC10327_01596</name>
</gene>
<dbReference type="EMBL" id="UYIO01000001">
    <property type="protein sequence ID" value="VDG76965.1"/>
    <property type="molecule type" value="Genomic_DNA"/>
</dbReference>
<organism evidence="1 2">
    <name type="scientific">Actinobaculum suis</name>
    <dbReference type="NCBI Taxonomy" id="1657"/>
    <lineage>
        <taxon>Bacteria</taxon>
        <taxon>Bacillati</taxon>
        <taxon>Actinomycetota</taxon>
        <taxon>Actinomycetes</taxon>
        <taxon>Actinomycetales</taxon>
        <taxon>Actinomycetaceae</taxon>
        <taxon>Actinobaculum</taxon>
    </lineage>
</organism>
<reference evidence="1 2" key="1">
    <citation type="submission" date="2018-11" db="EMBL/GenBank/DDBJ databases">
        <authorList>
            <consortium name="Pathogen Informatics"/>
        </authorList>
    </citation>
    <scope>NUCLEOTIDE SEQUENCE [LARGE SCALE GENOMIC DNA]</scope>
    <source>
        <strain evidence="1 2">NCTC10327</strain>
    </source>
</reference>
<dbReference type="InterPro" id="IPR023393">
    <property type="entry name" value="START-like_dom_sf"/>
</dbReference>
<evidence type="ECO:0000313" key="1">
    <source>
        <dbReference type="EMBL" id="VDG76965.1"/>
    </source>
</evidence>
<dbReference type="InterPro" id="IPR019639">
    <property type="entry name" value="DUF2505"/>
</dbReference>
<dbReference type="AlphaFoldDB" id="A0A7Z8YAB9"/>
<dbReference type="Pfam" id="PF10698">
    <property type="entry name" value="DUF2505"/>
    <property type="match status" value="1"/>
</dbReference>
<name>A0A7Z8YAB9_9ACTO</name>
<dbReference type="Gene3D" id="3.30.530.20">
    <property type="match status" value="1"/>
</dbReference>
<protein>
    <submittedName>
        <fullName evidence="1">Protein of uncharacterized function (DUF2505)</fullName>
    </submittedName>
</protein>
<proteinExistence type="predicted"/>
<accession>A0A7Z8YAB9</accession>
<dbReference type="SUPFAM" id="SSF55961">
    <property type="entry name" value="Bet v1-like"/>
    <property type="match status" value="1"/>
</dbReference>
<sequence>MQISHTYTVEAEPAAVLDALLSTELNTARMEKFSISDYEFNTDGTQATLDITVAADRLPKTVGKLLRSGAQATLTMRREDDVVHLEVSTKVPVKVELTLRVAPQVDGTTSAVQATGEVSVNMPLIGSKIEDAVSQRAARALESDAALIAKVAASK</sequence>
<dbReference type="RefSeq" id="WP_185934231.1">
    <property type="nucleotide sequence ID" value="NZ_UYIO01000001.1"/>
</dbReference>
<dbReference type="Proteomes" id="UP000269974">
    <property type="component" value="Unassembled WGS sequence"/>
</dbReference>